<dbReference type="Proteomes" id="UP000293719">
    <property type="component" value="Chromosome"/>
</dbReference>
<dbReference type="EMBL" id="CP036532">
    <property type="protein sequence ID" value="QBK32465.1"/>
    <property type="molecule type" value="Genomic_DNA"/>
</dbReference>
<keyword evidence="2" id="KW-1185">Reference proteome</keyword>
<dbReference type="KEGG" id="rpod:E0E05_16435"/>
<dbReference type="Pfam" id="PF11149">
    <property type="entry name" value="DUF2924"/>
    <property type="match status" value="1"/>
</dbReference>
<dbReference type="InterPro" id="IPR021322">
    <property type="entry name" value="DUF2924"/>
</dbReference>
<name>A0A4P6V575_9HYPH</name>
<proteinExistence type="predicted"/>
<evidence type="ECO:0000313" key="1">
    <source>
        <dbReference type="EMBL" id="QBK32465.1"/>
    </source>
</evidence>
<reference evidence="1 2" key="1">
    <citation type="journal article" date="2017" name="Int. J. Syst. Evol. Microbiol.">
        <title>Roseitalea porphyridii gen. nov., sp. nov., isolated from a red alga, and reclassification of Hoeflea suaedae Chung et al. 2013 as Pseudohoeflea suaedae gen. nov., comb. nov.</title>
        <authorList>
            <person name="Hyeon J.W."/>
            <person name="Jeong S.E."/>
            <person name="Baek K."/>
            <person name="Jeon C.O."/>
        </authorList>
    </citation>
    <scope>NUCLEOTIDE SEQUENCE [LARGE SCALE GENOMIC DNA]</scope>
    <source>
        <strain evidence="1 2">MA7-20</strain>
    </source>
</reference>
<accession>A0A4P6V575</accession>
<sequence>MRSVELLRLSLAWRLQAAQLGGLDAKARKQLRKRGPVQAEGLDLGIGARLRRQWKGTMVEVVVEADGFRFDGTLYPSLSAAAAAIAGTRCQLLDEGLRIRHLRATGGGDIGNQPFERVVIDGGVFPGHR</sequence>
<organism evidence="1 2">
    <name type="scientific">Roseitalea porphyridii</name>
    <dbReference type="NCBI Taxonomy" id="1852022"/>
    <lineage>
        <taxon>Bacteria</taxon>
        <taxon>Pseudomonadati</taxon>
        <taxon>Pseudomonadota</taxon>
        <taxon>Alphaproteobacteria</taxon>
        <taxon>Hyphomicrobiales</taxon>
        <taxon>Ahrensiaceae</taxon>
        <taxon>Roseitalea</taxon>
    </lineage>
</organism>
<dbReference type="AlphaFoldDB" id="A0A4P6V575"/>
<evidence type="ECO:0000313" key="2">
    <source>
        <dbReference type="Proteomes" id="UP000293719"/>
    </source>
</evidence>
<protein>
    <submittedName>
        <fullName evidence="1">DUF2924 domain-containing protein</fullName>
    </submittedName>
</protein>
<dbReference type="OrthoDB" id="284135at2"/>
<gene>
    <name evidence="1" type="ORF">E0E05_16435</name>
</gene>